<reference evidence="2 3" key="1">
    <citation type="submission" date="2022-09" db="EMBL/GenBank/DDBJ databases">
        <title>Enrichment on poylsaccharides allowed isolation of novel metabolic and taxonomic groups of Haloarchaea.</title>
        <authorList>
            <person name="Sorokin D.Y."/>
            <person name="Elcheninov A.G."/>
            <person name="Khizhniak T.V."/>
            <person name="Kolganova T.V."/>
            <person name="Kublanov I.V."/>
        </authorList>
    </citation>
    <scope>NUCLEOTIDE SEQUENCE [LARGE SCALE GENOMIC DNA]</scope>
    <source>
        <strain evidence="2 3">AArc-m2/3/4</strain>
    </source>
</reference>
<dbReference type="InterPro" id="IPR006311">
    <property type="entry name" value="TAT_signal"/>
</dbReference>
<gene>
    <name evidence="2" type="ORF">OB955_19615</name>
</gene>
<evidence type="ECO:0000313" key="3">
    <source>
        <dbReference type="Proteomes" id="UP001320972"/>
    </source>
</evidence>
<protein>
    <recommendedName>
        <fullName evidence="4">SipW-cognate class signal peptide</fullName>
    </recommendedName>
</protein>
<dbReference type="RefSeq" id="WP_338008824.1">
    <property type="nucleotide sequence ID" value="NZ_JAOPKB010000014.1"/>
</dbReference>
<sequence length="319" mass="33393">MGKHDRRSFLTTLGMSGLLSATGIATGATSWSDTEGGTDSTAIGRTDDYVLGVEVINRETGDRSFYATREAVSRADLEPGVYDVVELVRDGDLLTQRVDQISVTDDETHTRTGTVGTMSEVDIDLRVTTATATQHGHVAPDGTIPVLAGALELADENVPQPSSDVDVTLTLEDPDGEDVTTRTASTGSDGNVHVDVDLADLETDVTEGEYTVRVESEATDSTDSATVAVGPYTVVPPHLTGLTVGDETTIGVYSDLGGELDDETRDIVVTAPDGDQQTTALGFENGIGMLPIEPSQTGTYGIRGEATAVIASSYSAPSY</sequence>
<dbReference type="Proteomes" id="UP001320972">
    <property type="component" value="Unassembled WGS sequence"/>
</dbReference>
<dbReference type="EMBL" id="JAOPKB010000014">
    <property type="protein sequence ID" value="MCU4974932.1"/>
    <property type="molecule type" value="Genomic_DNA"/>
</dbReference>
<organism evidence="2 3">
    <name type="scientific">Natronoglomus mannanivorans</name>
    <dbReference type="NCBI Taxonomy" id="2979990"/>
    <lineage>
        <taxon>Archaea</taxon>
        <taxon>Methanobacteriati</taxon>
        <taxon>Methanobacteriota</taxon>
        <taxon>Stenosarchaea group</taxon>
        <taxon>Halobacteria</taxon>
        <taxon>Halobacteriales</taxon>
        <taxon>Natrialbaceae</taxon>
        <taxon>Natronoglomus</taxon>
    </lineage>
</organism>
<comment type="caution">
    <text evidence="2">The sequence shown here is derived from an EMBL/GenBank/DDBJ whole genome shotgun (WGS) entry which is preliminary data.</text>
</comment>
<dbReference type="PROSITE" id="PS51318">
    <property type="entry name" value="TAT"/>
    <property type="match status" value="1"/>
</dbReference>
<keyword evidence="3" id="KW-1185">Reference proteome</keyword>
<proteinExistence type="predicted"/>
<name>A0ABT2QJ56_9EURY</name>
<evidence type="ECO:0000256" key="1">
    <source>
        <dbReference type="SAM" id="MobiDB-lite"/>
    </source>
</evidence>
<accession>A0ABT2QJ56</accession>
<evidence type="ECO:0008006" key="4">
    <source>
        <dbReference type="Google" id="ProtNLM"/>
    </source>
</evidence>
<evidence type="ECO:0000313" key="2">
    <source>
        <dbReference type="EMBL" id="MCU4974932.1"/>
    </source>
</evidence>
<feature type="region of interest" description="Disordered" evidence="1">
    <location>
        <begin position="171"/>
        <end position="190"/>
    </location>
</feature>